<feature type="transmembrane region" description="Helical" evidence="2">
    <location>
        <begin position="17"/>
        <end position="35"/>
    </location>
</feature>
<evidence type="ECO:0000313" key="3">
    <source>
        <dbReference type="EMBL" id="AXY83250.1"/>
    </source>
</evidence>
<keyword evidence="2" id="KW-0472">Membrane</keyword>
<evidence type="ECO:0000313" key="4">
    <source>
        <dbReference type="Proteomes" id="UP000262714"/>
    </source>
</evidence>
<reference evidence="3 4" key="1">
    <citation type="submission" date="2018-02" db="EMBL/GenBank/DDBJ databases">
        <title>Genomic characterization of three novel Basilisk-like phages infecting Bacillus anthracis.</title>
        <authorList>
            <person name="Farlow J."/>
            <person name="Bolkvadze D."/>
            <person name="Leshkasheli L."/>
            <person name="Kusradze I."/>
            <person name="Kotorashvili A."/>
            <person name="Kotaria N."/>
            <person name="Balarjishvili N."/>
            <person name="Kvachadze L."/>
            <person name="Nikolich M."/>
            <person name="Kutateladze M."/>
        </authorList>
    </citation>
    <scope>NUCLEOTIDE SEQUENCE [LARGE SCALE GENOMIC DNA]</scope>
</reference>
<proteinExistence type="predicted"/>
<organism evidence="3 4">
    <name type="scientific">Bacillus phage v_B-Bak10</name>
    <dbReference type="NCBI Taxonomy" id="2094736"/>
    <lineage>
        <taxon>Viruses</taxon>
        <taxon>Duplodnaviria</taxon>
        <taxon>Heunggongvirae</taxon>
        <taxon>Uroviricota</taxon>
        <taxon>Caudoviricetes</taxon>
        <taxon>Sejongvirinae</taxon>
        <taxon>Basiliskvirus</taxon>
        <taxon>Basiliskvirus bak10</taxon>
    </lineage>
</organism>
<protein>
    <submittedName>
        <fullName evidence="3">Uncharacterized protein</fullName>
    </submittedName>
</protein>
<gene>
    <name evidence="3" type="ORF">vBBBak10_050</name>
</gene>
<keyword evidence="2" id="KW-1133">Transmembrane helix</keyword>
<keyword evidence="1" id="KW-0175">Coiled coil</keyword>
<keyword evidence="2" id="KW-0812">Transmembrane</keyword>
<feature type="coiled-coil region" evidence="1">
    <location>
        <begin position="85"/>
        <end position="119"/>
    </location>
</feature>
<dbReference type="EMBL" id="MG967618">
    <property type="protein sequence ID" value="AXY83250.1"/>
    <property type="molecule type" value="Genomic_DNA"/>
</dbReference>
<sequence length="141" mass="17050">MFQEFFELASMAAQSQFVFSILFILLFLFTIWFLLSKIKRNEVNQEKLQEDLSNSHNEHQDQLLKMMKDSQEKSAERERDIMDHNKTLMEQLNRSNNSLERMADTMEDVSKSISNLQKQQEMMQLKNDKEFERLWYEVKKD</sequence>
<dbReference type="Proteomes" id="UP000262714">
    <property type="component" value="Segment"/>
</dbReference>
<name>A0A385IK58_9CAUD</name>
<evidence type="ECO:0000256" key="1">
    <source>
        <dbReference type="SAM" id="Coils"/>
    </source>
</evidence>
<keyword evidence="4" id="KW-1185">Reference proteome</keyword>
<accession>A0A385IK58</accession>
<evidence type="ECO:0000256" key="2">
    <source>
        <dbReference type="SAM" id="Phobius"/>
    </source>
</evidence>